<reference evidence="2 3" key="1">
    <citation type="submission" date="2019-11" db="EMBL/GenBank/DDBJ databases">
        <title>Pseudmonas karstica sp. nov. and Pseudomonas spelaei sp. nov. from caves.</title>
        <authorList>
            <person name="Zeman M."/>
        </authorList>
    </citation>
    <scope>NUCLEOTIDE SEQUENCE [LARGE SCALE GENOMIC DNA]</scope>
    <source>
        <strain evidence="2 3">CCM 7891</strain>
    </source>
</reference>
<comment type="caution">
    <text evidence="2">The sequence shown here is derived from an EMBL/GenBank/DDBJ whole genome shotgun (WGS) entry which is preliminary data.</text>
</comment>
<dbReference type="Proteomes" id="UP000431485">
    <property type="component" value="Unassembled WGS sequence"/>
</dbReference>
<gene>
    <name evidence="2" type="ORF">GIR22_23745</name>
</gene>
<dbReference type="OrthoDB" id="8780005at2"/>
<dbReference type="PROSITE" id="PS51186">
    <property type="entry name" value="GNAT"/>
    <property type="match status" value="1"/>
</dbReference>
<dbReference type="Pfam" id="PF13508">
    <property type="entry name" value="Acetyltransf_7"/>
    <property type="match status" value="1"/>
</dbReference>
<dbReference type="AlphaFoldDB" id="A0A7X2RZH7"/>
<protein>
    <submittedName>
        <fullName evidence="2">GNAT family N-acetyltransferase</fullName>
    </submittedName>
</protein>
<dbReference type="InterPro" id="IPR000182">
    <property type="entry name" value="GNAT_dom"/>
</dbReference>
<evidence type="ECO:0000313" key="3">
    <source>
        <dbReference type="Proteomes" id="UP000431485"/>
    </source>
</evidence>
<feature type="domain" description="N-acetyltransferase" evidence="1">
    <location>
        <begin position="1"/>
        <end position="137"/>
    </location>
</feature>
<dbReference type="GO" id="GO:0016747">
    <property type="term" value="F:acyltransferase activity, transferring groups other than amino-acyl groups"/>
    <property type="evidence" value="ECO:0007669"/>
    <property type="project" value="InterPro"/>
</dbReference>
<proteinExistence type="predicted"/>
<keyword evidence="3" id="KW-1185">Reference proteome</keyword>
<dbReference type="Gene3D" id="3.40.630.30">
    <property type="match status" value="1"/>
</dbReference>
<accession>A0A7X2RZH7</accession>
<keyword evidence="2" id="KW-0808">Transferase</keyword>
<dbReference type="RefSeq" id="WP_154745710.1">
    <property type="nucleotide sequence ID" value="NZ_JBHSTG010000044.1"/>
</dbReference>
<evidence type="ECO:0000313" key="2">
    <source>
        <dbReference type="EMBL" id="MTD22145.1"/>
    </source>
</evidence>
<evidence type="ECO:0000259" key="1">
    <source>
        <dbReference type="PROSITE" id="PS51186"/>
    </source>
</evidence>
<dbReference type="EMBL" id="WLYI01000045">
    <property type="protein sequence ID" value="MTD22145.1"/>
    <property type="molecule type" value="Genomic_DNA"/>
</dbReference>
<dbReference type="CDD" id="cd04301">
    <property type="entry name" value="NAT_SF"/>
    <property type="match status" value="1"/>
</dbReference>
<sequence>MPELHINLLAEPLWPLLNKFYRRHHSPMKALKGGQLWVAKHSEIVAGLCLSPVVGGQWLTGLFVDPSLRGQGLAARLIREAVAPLEGTVWLLCHPELEGFYQRLGFTQDTPLPQSLAERLVRYKRNKPMIAMGLDPKAKQVALASRTG</sequence>
<organism evidence="2 3">
    <name type="scientific">Pseudomonas karstica</name>
    <dbReference type="NCBI Taxonomy" id="1055468"/>
    <lineage>
        <taxon>Bacteria</taxon>
        <taxon>Pseudomonadati</taxon>
        <taxon>Pseudomonadota</taxon>
        <taxon>Gammaproteobacteria</taxon>
        <taxon>Pseudomonadales</taxon>
        <taxon>Pseudomonadaceae</taxon>
        <taxon>Pseudomonas</taxon>
    </lineage>
</organism>
<name>A0A7X2RZH7_9PSED</name>
<dbReference type="SUPFAM" id="SSF55729">
    <property type="entry name" value="Acyl-CoA N-acyltransferases (Nat)"/>
    <property type="match status" value="1"/>
</dbReference>
<dbReference type="InterPro" id="IPR016181">
    <property type="entry name" value="Acyl_CoA_acyltransferase"/>
</dbReference>